<evidence type="ECO:0000313" key="2">
    <source>
        <dbReference type="Proteomes" id="UP001066276"/>
    </source>
</evidence>
<keyword evidence="2" id="KW-1185">Reference proteome</keyword>
<name>A0AAV7MBY0_PLEWA</name>
<protein>
    <submittedName>
        <fullName evidence="1">Uncharacterized protein</fullName>
    </submittedName>
</protein>
<dbReference type="EMBL" id="JANPWB010000014">
    <property type="protein sequence ID" value="KAJ1100039.1"/>
    <property type="molecule type" value="Genomic_DNA"/>
</dbReference>
<accession>A0AAV7MBY0</accession>
<proteinExistence type="predicted"/>
<comment type="caution">
    <text evidence="1">The sequence shown here is derived from an EMBL/GenBank/DDBJ whole genome shotgun (WGS) entry which is preliminary data.</text>
</comment>
<dbReference type="AlphaFoldDB" id="A0AAV7MBY0"/>
<dbReference type="Proteomes" id="UP001066276">
    <property type="component" value="Chromosome 10"/>
</dbReference>
<organism evidence="1 2">
    <name type="scientific">Pleurodeles waltl</name>
    <name type="common">Iberian ribbed newt</name>
    <dbReference type="NCBI Taxonomy" id="8319"/>
    <lineage>
        <taxon>Eukaryota</taxon>
        <taxon>Metazoa</taxon>
        <taxon>Chordata</taxon>
        <taxon>Craniata</taxon>
        <taxon>Vertebrata</taxon>
        <taxon>Euteleostomi</taxon>
        <taxon>Amphibia</taxon>
        <taxon>Batrachia</taxon>
        <taxon>Caudata</taxon>
        <taxon>Salamandroidea</taxon>
        <taxon>Salamandridae</taxon>
        <taxon>Pleurodelinae</taxon>
        <taxon>Pleurodeles</taxon>
    </lineage>
</organism>
<evidence type="ECO:0000313" key="1">
    <source>
        <dbReference type="EMBL" id="KAJ1100039.1"/>
    </source>
</evidence>
<sequence>MPMFLGQGDLDLGTVAYYKLHSQAILPPKTKVEASFPLRVSLWLCLGCWCRACSSNINGAPLLPFSVLLATSALYRPTGRSSGLISARKMVLTRLPHDRQLRCPPDL</sequence>
<reference evidence="1" key="1">
    <citation type="journal article" date="2022" name="bioRxiv">
        <title>Sequencing and chromosome-scale assembly of the giantPleurodeles waltlgenome.</title>
        <authorList>
            <person name="Brown T."/>
            <person name="Elewa A."/>
            <person name="Iarovenko S."/>
            <person name="Subramanian E."/>
            <person name="Araus A.J."/>
            <person name="Petzold A."/>
            <person name="Susuki M."/>
            <person name="Suzuki K.-i.T."/>
            <person name="Hayashi T."/>
            <person name="Toyoda A."/>
            <person name="Oliveira C."/>
            <person name="Osipova E."/>
            <person name="Leigh N.D."/>
            <person name="Simon A."/>
            <person name="Yun M.H."/>
        </authorList>
    </citation>
    <scope>NUCLEOTIDE SEQUENCE</scope>
    <source>
        <strain evidence="1">20211129_DDA</strain>
        <tissue evidence="1">Liver</tissue>
    </source>
</reference>
<gene>
    <name evidence="1" type="ORF">NDU88_005128</name>
</gene>